<dbReference type="EMBL" id="CM042010">
    <property type="protein sequence ID" value="KAI3781912.1"/>
    <property type="molecule type" value="Genomic_DNA"/>
</dbReference>
<dbReference type="Proteomes" id="UP001055811">
    <property type="component" value="Linkage Group LG02"/>
</dbReference>
<evidence type="ECO:0000313" key="1">
    <source>
        <dbReference type="EMBL" id="KAI3781912.1"/>
    </source>
</evidence>
<proteinExistence type="predicted"/>
<accession>A0ACB9GEL3</accession>
<keyword evidence="2" id="KW-1185">Reference proteome</keyword>
<reference evidence="1 2" key="2">
    <citation type="journal article" date="2022" name="Mol. Ecol. Resour.">
        <title>The genomes of chicory, endive, great burdock and yacon provide insights into Asteraceae paleo-polyploidization history and plant inulin production.</title>
        <authorList>
            <person name="Fan W."/>
            <person name="Wang S."/>
            <person name="Wang H."/>
            <person name="Wang A."/>
            <person name="Jiang F."/>
            <person name="Liu H."/>
            <person name="Zhao H."/>
            <person name="Xu D."/>
            <person name="Zhang Y."/>
        </authorList>
    </citation>
    <scope>NUCLEOTIDE SEQUENCE [LARGE SCALE GENOMIC DNA]</scope>
    <source>
        <strain evidence="2">cv. Punajuju</strain>
        <tissue evidence="1">Leaves</tissue>
    </source>
</reference>
<name>A0ACB9GEL3_CICIN</name>
<organism evidence="1 2">
    <name type="scientific">Cichorium intybus</name>
    <name type="common">Chicory</name>
    <dbReference type="NCBI Taxonomy" id="13427"/>
    <lineage>
        <taxon>Eukaryota</taxon>
        <taxon>Viridiplantae</taxon>
        <taxon>Streptophyta</taxon>
        <taxon>Embryophyta</taxon>
        <taxon>Tracheophyta</taxon>
        <taxon>Spermatophyta</taxon>
        <taxon>Magnoliopsida</taxon>
        <taxon>eudicotyledons</taxon>
        <taxon>Gunneridae</taxon>
        <taxon>Pentapetalae</taxon>
        <taxon>asterids</taxon>
        <taxon>campanulids</taxon>
        <taxon>Asterales</taxon>
        <taxon>Asteraceae</taxon>
        <taxon>Cichorioideae</taxon>
        <taxon>Cichorieae</taxon>
        <taxon>Cichoriinae</taxon>
        <taxon>Cichorium</taxon>
    </lineage>
</organism>
<reference evidence="2" key="1">
    <citation type="journal article" date="2022" name="Mol. Ecol. Resour.">
        <title>The genomes of chicory, endive, great burdock and yacon provide insights into Asteraceae palaeo-polyploidization history and plant inulin production.</title>
        <authorList>
            <person name="Fan W."/>
            <person name="Wang S."/>
            <person name="Wang H."/>
            <person name="Wang A."/>
            <person name="Jiang F."/>
            <person name="Liu H."/>
            <person name="Zhao H."/>
            <person name="Xu D."/>
            <person name="Zhang Y."/>
        </authorList>
    </citation>
    <scope>NUCLEOTIDE SEQUENCE [LARGE SCALE GENOMIC DNA]</scope>
    <source>
        <strain evidence="2">cv. Punajuju</strain>
    </source>
</reference>
<sequence length="84" mass="9444">MAEGQGQDHEPNRLFQKWGVGVDVAKKSKSLGRAWGFSMFRNSWEGQEMVQSIHKLQDGIDRYIIAVIMVSLKGCNGWINGCNC</sequence>
<comment type="caution">
    <text evidence="1">The sequence shown here is derived from an EMBL/GenBank/DDBJ whole genome shotgun (WGS) entry which is preliminary data.</text>
</comment>
<gene>
    <name evidence="1" type="ORF">L2E82_11940</name>
</gene>
<protein>
    <submittedName>
        <fullName evidence="1">Uncharacterized protein</fullName>
    </submittedName>
</protein>
<evidence type="ECO:0000313" key="2">
    <source>
        <dbReference type="Proteomes" id="UP001055811"/>
    </source>
</evidence>